<name>A0A914XD00_9BILA</name>
<evidence type="ECO:0000313" key="1">
    <source>
        <dbReference type="Proteomes" id="UP000887566"/>
    </source>
</evidence>
<sequence length="166" mass="19896">MSDYRLRRARSMEIISRPDYTLRTPDPVTRVASVQDLYSMAAAANDYLYRRPYIYGVYNPPSVPYRRYYATEGLLTDPYPTYPRSYSAAYNYSPYYPTSYASYNNYYSPTSYRRTWATSYGLGSGYFTGRYYNTYGGLHSWERAFTRSYYRPAYYDTDYYCRFNRF</sequence>
<organism evidence="1 2">
    <name type="scientific">Plectus sambesii</name>
    <dbReference type="NCBI Taxonomy" id="2011161"/>
    <lineage>
        <taxon>Eukaryota</taxon>
        <taxon>Metazoa</taxon>
        <taxon>Ecdysozoa</taxon>
        <taxon>Nematoda</taxon>
        <taxon>Chromadorea</taxon>
        <taxon>Plectida</taxon>
        <taxon>Plectina</taxon>
        <taxon>Plectoidea</taxon>
        <taxon>Plectidae</taxon>
        <taxon>Plectus</taxon>
    </lineage>
</organism>
<dbReference type="Proteomes" id="UP000887566">
    <property type="component" value="Unplaced"/>
</dbReference>
<reference evidence="2" key="1">
    <citation type="submission" date="2022-11" db="UniProtKB">
        <authorList>
            <consortium name="WormBaseParasite"/>
        </authorList>
    </citation>
    <scope>IDENTIFICATION</scope>
</reference>
<evidence type="ECO:0000313" key="2">
    <source>
        <dbReference type="WBParaSite" id="PSAMB.scaffold745size42139.g8313.t1"/>
    </source>
</evidence>
<protein>
    <submittedName>
        <fullName evidence="2">Uncharacterized protein</fullName>
    </submittedName>
</protein>
<keyword evidence="1" id="KW-1185">Reference proteome</keyword>
<accession>A0A914XD00</accession>
<dbReference type="WBParaSite" id="PSAMB.scaffold745size42139.g8313.t1">
    <property type="protein sequence ID" value="PSAMB.scaffold745size42139.g8313.t1"/>
    <property type="gene ID" value="PSAMB.scaffold745size42139.g8313"/>
</dbReference>
<proteinExistence type="predicted"/>
<dbReference type="AlphaFoldDB" id="A0A914XD00"/>